<sequence length="155" mass="16504">MNVSQFVRPGDSGAYFYDRACPGESTTTTSTVESSTTEASVTETSASEAITTFEISTVDDTTTTADASTTTSAAPRPECAIPGYAREQAYSSGTLSDTSFSACRNLCLGDSQCQAFEPSQSGNDICSLYKKPVAQLVNFDYNSSEYFYDRACLGP</sequence>
<evidence type="ECO:0000259" key="1">
    <source>
        <dbReference type="PROSITE" id="PS50948"/>
    </source>
</evidence>
<dbReference type="Proteomes" id="UP000730481">
    <property type="component" value="Unassembled WGS sequence"/>
</dbReference>
<gene>
    <name evidence="2" type="ORF">FBEOM_12312</name>
</gene>
<reference evidence="2" key="1">
    <citation type="journal article" date="2017" name="Mycologia">
        <title>Fusarium algeriense, sp. nov., a novel toxigenic crown rot pathogen of durum wheat from Algeria is nested in the Fusarium burgessii species complex.</title>
        <authorList>
            <person name="Laraba I."/>
            <person name="Keddad A."/>
            <person name="Boureghda H."/>
            <person name="Abdallah N."/>
            <person name="Vaughan M.M."/>
            <person name="Proctor R.H."/>
            <person name="Busman M."/>
            <person name="O'Donnell K."/>
        </authorList>
    </citation>
    <scope>NUCLEOTIDE SEQUENCE</scope>
    <source>
        <strain evidence="2">NRRL 25174</strain>
    </source>
</reference>
<evidence type="ECO:0000313" key="3">
    <source>
        <dbReference type="Proteomes" id="UP000730481"/>
    </source>
</evidence>
<organism evidence="2 3">
    <name type="scientific">Fusarium beomiforme</name>
    <dbReference type="NCBI Taxonomy" id="44412"/>
    <lineage>
        <taxon>Eukaryota</taxon>
        <taxon>Fungi</taxon>
        <taxon>Dikarya</taxon>
        <taxon>Ascomycota</taxon>
        <taxon>Pezizomycotina</taxon>
        <taxon>Sordariomycetes</taxon>
        <taxon>Hypocreomycetidae</taxon>
        <taxon>Hypocreales</taxon>
        <taxon>Nectriaceae</taxon>
        <taxon>Fusarium</taxon>
        <taxon>Fusarium burgessii species complex</taxon>
    </lineage>
</organism>
<reference evidence="2" key="2">
    <citation type="submission" date="2020-02" db="EMBL/GenBank/DDBJ databases">
        <title>Identification and distribution of gene clusters putatively required for synthesis of sphingolipid metabolism inhibitors in phylogenetically diverse species of the filamentous fungus Fusarium.</title>
        <authorList>
            <person name="Kim H.-S."/>
            <person name="Busman M."/>
            <person name="Brown D.W."/>
            <person name="Divon H."/>
            <person name="Uhlig S."/>
            <person name="Proctor R.H."/>
        </authorList>
    </citation>
    <scope>NUCLEOTIDE SEQUENCE</scope>
    <source>
        <strain evidence="2">NRRL 25174</strain>
    </source>
</reference>
<comment type="caution">
    <text evidence="2">The sequence shown here is derived from an EMBL/GenBank/DDBJ whole genome shotgun (WGS) entry which is preliminary data.</text>
</comment>
<dbReference type="PROSITE" id="PS50948">
    <property type="entry name" value="PAN"/>
    <property type="match status" value="1"/>
</dbReference>
<name>A0A9P5A936_9HYPO</name>
<proteinExistence type="predicted"/>
<protein>
    <recommendedName>
        <fullName evidence="1">Apple domain-containing protein</fullName>
    </recommendedName>
</protein>
<dbReference type="EMBL" id="PVQB02000771">
    <property type="protein sequence ID" value="KAF4333878.1"/>
    <property type="molecule type" value="Genomic_DNA"/>
</dbReference>
<keyword evidence="3" id="KW-1185">Reference proteome</keyword>
<dbReference type="AlphaFoldDB" id="A0A9P5A936"/>
<feature type="domain" description="Apple" evidence="1">
    <location>
        <begin position="79"/>
        <end position="152"/>
    </location>
</feature>
<accession>A0A9P5A936</accession>
<evidence type="ECO:0000313" key="2">
    <source>
        <dbReference type="EMBL" id="KAF4333878.1"/>
    </source>
</evidence>
<dbReference type="InterPro" id="IPR003609">
    <property type="entry name" value="Pan_app"/>
</dbReference>